<name>A0A6H2A184_9ZZZZ</name>
<proteinExistence type="predicted"/>
<sequence>MKKSTRKKAGILEVTLKPQGVEIELNLGTDNTTVQWLSDSDLDKLIKAIKTQLAGSETWQSWLDRH</sequence>
<protein>
    <submittedName>
        <fullName evidence="1">Uncharacterized protein</fullName>
    </submittedName>
</protein>
<dbReference type="EMBL" id="MT144419">
    <property type="protein sequence ID" value="QJA53411.1"/>
    <property type="molecule type" value="Genomic_DNA"/>
</dbReference>
<accession>A0A6H2A184</accession>
<dbReference type="AlphaFoldDB" id="A0A6H2A184"/>
<gene>
    <name evidence="1" type="ORF">TM448A03496_0017</name>
    <name evidence="2" type="ORF">TM448B05255_0001</name>
</gene>
<evidence type="ECO:0000313" key="2">
    <source>
        <dbReference type="EMBL" id="QJI03859.1"/>
    </source>
</evidence>
<organism evidence="1">
    <name type="scientific">viral metagenome</name>
    <dbReference type="NCBI Taxonomy" id="1070528"/>
    <lineage>
        <taxon>unclassified sequences</taxon>
        <taxon>metagenomes</taxon>
        <taxon>organismal metagenomes</taxon>
    </lineage>
</organism>
<evidence type="ECO:0000313" key="1">
    <source>
        <dbReference type="EMBL" id="QJA53411.1"/>
    </source>
</evidence>
<dbReference type="EMBL" id="MT145126">
    <property type="protein sequence ID" value="QJI03859.1"/>
    <property type="molecule type" value="Genomic_DNA"/>
</dbReference>
<reference evidence="1" key="1">
    <citation type="submission" date="2020-03" db="EMBL/GenBank/DDBJ databases">
        <title>The deep terrestrial virosphere.</title>
        <authorList>
            <person name="Holmfeldt K."/>
            <person name="Nilsson E."/>
            <person name="Simone D."/>
            <person name="Lopez-Fernandez M."/>
            <person name="Wu X."/>
            <person name="de Brujin I."/>
            <person name="Lundin D."/>
            <person name="Andersson A."/>
            <person name="Bertilsson S."/>
            <person name="Dopson M."/>
        </authorList>
    </citation>
    <scope>NUCLEOTIDE SEQUENCE</scope>
    <source>
        <strain evidence="1">TM448A03496</strain>
        <strain evidence="2">TM448B05255</strain>
    </source>
</reference>